<dbReference type="InterPro" id="IPR018313">
    <property type="entry name" value="SBP_3_CS"/>
</dbReference>
<dbReference type="Gene3D" id="3.40.190.10">
    <property type="entry name" value="Periplasmic binding protein-like II"/>
    <property type="match status" value="2"/>
</dbReference>
<evidence type="ECO:0000256" key="3">
    <source>
        <dbReference type="ARBA" id="ARBA00022729"/>
    </source>
</evidence>
<dbReference type="CDD" id="cd13690">
    <property type="entry name" value="PBP2_GluB"/>
    <property type="match status" value="1"/>
</dbReference>
<evidence type="ECO:0000259" key="6">
    <source>
        <dbReference type="SMART" id="SM00062"/>
    </source>
</evidence>
<organism evidence="7 8">
    <name type="scientific">Arsenicicoccus cauae</name>
    <dbReference type="NCBI Taxonomy" id="2663847"/>
    <lineage>
        <taxon>Bacteria</taxon>
        <taxon>Bacillati</taxon>
        <taxon>Actinomycetota</taxon>
        <taxon>Actinomycetes</taxon>
        <taxon>Micrococcales</taxon>
        <taxon>Intrasporangiaceae</taxon>
        <taxon>Arsenicicoccus</taxon>
    </lineage>
</organism>
<keyword evidence="3 5" id="KW-0732">Signal</keyword>
<dbReference type="SUPFAM" id="SSF53850">
    <property type="entry name" value="Periplasmic binding protein-like II"/>
    <property type="match status" value="1"/>
</dbReference>
<dbReference type="PANTHER" id="PTHR30085">
    <property type="entry name" value="AMINO ACID ABC TRANSPORTER PERMEASE"/>
    <property type="match status" value="1"/>
</dbReference>
<dbReference type="PANTHER" id="PTHR30085:SF6">
    <property type="entry name" value="ABC TRANSPORTER GLUTAMINE-BINDING PROTEIN GLNH"/>
    <property type="match status" value="1"/>
</dbReference>
<dbReference type="Pfam" id="PF00497">
    <property type="entry name" value="SBP_bac_3"/>
    <property type="match status" value="1"/>
</dbReference>
<dbReference type="AlphaFoldDB" id="A0A6I3IAH7"/>
<dbReference type="InterPro" id="IPR001638">
    <property type="entry name" value="Solute-binding_3/MltF_N"/>
</dbReference>
<dbReference type="GO" id="GO:0006865">
    <property type="term" value="P:amino acid transport"/>
    <property type="evidence" value="ECO:0007669"/>
    <property type="project" value="TreeGrafter"/>
</dbReference>
<comment type="similarity">
    <text evidence="1 4">Belongs to the bacterial solute-binding protein 3 family.</text>
</comment>
<dbReference type="SMART" id="SM00062">
    <property type="entry name" value="PBPb"/>
    <property type="match status" value="1"/>
</dbReference>
<feature type="domain" description="Solute-binding protein family 3/N-terminal" evidence="6">
    <location>
        <begin position="47"/>
        <end position="268"/>
    </location>
</feature>
<feature type="chain" id="PRO_5039204280" evidence="5">
    <location>
        <begin position="22"/>
        <end position="285"/>
    </location>
</feature>
<evidence type="ECO:0000313" key="8">
    <source>
        <dbReference type="Proteomes" id="UP000431092"/>
    </source>
</evidence>
<dbReference type="PROSITE" id="PS01039">
    <property type="entry name" value="SBP_BACTERIAL_3"/>
    <property type="match status" value="1"/>
</dbReference>
<feature type="signal peptide" evidence="5">
    <location>
        <begin position="1"/>
        <end position="21"/>
    </location>
</feature>
<comment type="caution">
    <text evidence="7">The sequence shown here is derived from an EMBL/GenBank/DDBJ whole genome shotgun (WGS) entry which is preliminary data.</text>
</comment>
<evidence type="ECO:0000256" key="1">
    <source>
        <dbReference type="ARBA" id="ARBA00010333"/>
    </source>
</evidence>
<keyword evidence="8" id="KW-1185">Reference proteome</keyword>
<evidence type="ECO:0000256" key="5">
    <source>
        <dbReference type="SAM" id="SignalP"/>
    </source>
</evidence>
<dbReference type="EMBL" id="WLVL01000004">
    <property type="protein sequence ID" value="MTB70677.1"/>
    <property type="molecule type" value="Genomic_DNA"/>
</dbReference>
<sequence>MTIRRTTTAAAAIALAATSLAACGSSGDQAGSGSSGSGASSGAGGGTVKVGIKFDQPGLGLKQGSTYSGFDVDLATYIAKEMGKTPEFVEAVSAQREAMLQAGKVSYIVGTYSITDKRKQKVDFAGPYFVAGQDLLVRADDTTITGPDALSGKKLCSVKGSTSATKIKDQYPNVQLQEYDTYSKCVEALSSGSIDALSTDNTILAGYAGQSQYQGKLKVVGKTFSTENYGVGIKKGDTATCQKVTDAITKYISSGEWQKSIDKNLGTGGFKVDTSKNPPKPAACA</sequence>
<dbReference type="Proteomes" id="UP000431092">
    <property type="component" value="Unassembled WGS sequence"/>
</dbReference>
<dbReference type="RefSeq" id="WP_154592038.1">
    <property type="nucleotide sequence ID" value="NZ_CP171001.1"/>
</dbReference>
<protein>
    <submittedName>
        <fullName evidence="7">Transporter substrate-binding domain-containing protein</fullName>
    </submittedName>
</protein>
<accession>A0A6I3IAH7</accession>
<proteinExistence type="inferred from homology"/>
<evidence type="ECO:0000256" key="2">
    <source>
        <dbReference type="ARBA" id="ARBA00022448"/>
    </source>
</evidence>
<dbReference type="PROSITE" id="PS51257">
    <property type="entry name" value="PROKAR_LIPOPROTEIN"/>
    <property type="match status" value="1"/>
</dbReference>
<evidence type="ECO:0000256" key="4">
    <source>
        <dbReference type="RuleBase" id="RU003744"/>
    </source>
</evidence>
<reference evidence="7 8" key="1">
    <citation type="submission" date="2019-11" db="EMBL/GenBank/DDBJ databases">
        <title>Whole genome sequencing identifies a novel species of the genus Arsenicicoccus isolated from human blood.</title>
        <authorList>
            <person name="Jeong J.H."/>
            <person name="Kweon O.J."/>
            <person name="Kim H.R."/>
            <person name="Kim T.-H."/>
            <person name="Ha S.-M."/>
            <person name="Lee M.-K."/>
        </authorList>
    </citation>
    <scope>NUCLEOTIDE SEQUENCE [LARGE SCALE GENOMIC DNA]</scope>
    <source>
        <strain evidence="7 8">MKL-02</strain>
    </source>
</reference>
<evidence type="ECO:0000313" key="7">
    <source>
        <dbReference type="EMBL" id="MTB70677.1"/>
    </source>
</evidence>
<dbReference type="GO" id="GO:0030288">
    <property type="term" value="C:outer membrane-bounded periplasmic space"/>
    <property type="evidence" value="ECO:0007669"/>
    <property type="project" value="TreeGrafter"/>
</dbReference>
<gene>
    <name evidence="7" type="ORF">GGG17_01530</name>
</gene>
<keyword evidence="2" id="KW-0813">Transport</keyword>
<dbReference type="InterPro" id="IPR051455">
    <property type="entry name" value="Bact_solute-bind_prot3"/>
</dbReference>
<dbReference type="GO" id="GO:0005576">
    <property type="term" value="C:extracellular region"/>
    <property type="evidence" value="ECO:0007669"/>
    <property type="project" value="TreeGrafter"/>
</dbReference>
<name>A0A6I3IAH7_9MICO</name>